<dbReference type="EMBL" id="WWNE01000003">
    <property type="protein sequence ID" value="NBG64621.1"/>
    <property type="molecule type" value="Genomic_DNA"/>
</dbReference>
<keyword evidence="1" id="KW-0732">Signal</keyword>
<reference evidence="3 4" key="1">
    <citation type="submission" date="2019-12" db="EMBL/GenBank/DDBJ databases">
        <authorList>
            <person name="Zhao J."/>
        </authorList>
    </citation>
    <scope>NUCLEOTIDE SEQUENCE [LARGE SCALE GENOMIC DNA]</scope>
    <source>
        <strain evidence="3 4">S-15</strain>
    </source>
</reference>
<keyword evidence="4" id="KW-1185">Reference proteome</keyword>
<evidence type="ECO:0000259" key="2">
    <source>
        <dbReference type="Pfam" id="PF13568"/>
    </source>
</evidence>
<sequence>MKKITLLSFSILFSLMSMAQSSFQLGFRGTPNISWLKPDSKNVDADGSILGFNYGVIADFNISERYSFSTGVESVTTGGKLNMKDISTKAEYKVKYVEVPLSLKLKTNQIGYITYYGQFGVGVGINYDSEAEFSILGSKITDERYSDKISIFRGSIIMGLGAEYNISGNTSVVLGLTFNNGVTNLFNKDGKDFMKDANKDENGVKIDPTLDPDELKAISNYLGLNIGIIF</sequence>
<protein>
    <submittedName>
        <fullName evidence="3">Outer membrane beta-barrel protein</fullName>
    </submittedName>
</protein>
<accession>A0A6N9NGG1</accession>
<feature type="domain" description="Outer membrane protein beta-barrel" evidence="2">
    <location>
        <begin position="18"/>
        <end position="186"/>
    </location>
</feature>
<name>A0A6N9NGG1_9FLAO</name>
<dbReference type="InterPro" id="IPR011250">
    <property type="entry name" value="OMP/PagP_B-barrel"/>
</dbReference>
<dbReference type="InterPro" id="IPR025665">
    <property type="entry name" value="Beta-barrel_OMP_2"/>
</dbReference>
<feature type="chain" id="PRO_5026650404" evidence="1">
    <location>
        <begin position="20"/>
        <end position="230"/>
    </location>
</feature>
<dbReference type="SUPFAM" id="SSF56925">
    <property type="entry name" value="OMPA-like"/>
    <property type="match status" value="1"/>
</dbReference>
<feature type="signal peptide" evidence="1">
    <location>
        <begin position="1"/>
        <end position="19"/>
    </location>
</feature>
<dbReference type="AlphaFoldDB" id="A0A6N9NGG1"/>
<evidence type="ECO:0000313" key="4">
    <source>
        <dbReference type="Proteomes" id="UP000470771"/>
    </source>
</evidence>
<dbReference type="RefSeq" id="WP_160630976.1">
    <property type="nucleotide sequence ID" value="NZ_WWNE01000003.1"/>
</dbReference>
<organism evidence="3 4">
    <name type="scientific">Acidiluteibacter ferrifornacis</name>
    <dbReference type="NCBI Taxonomy" id="2692424"/>
    <lineage>
        <taxon>Bacteria</taxon>
        <taxon>Pseudomonadati</taxon>
        <taxon>Bacteroidota</taxon>
        <taxon>Flavobacteriia</taxon>
        <taxon>Flavobacteriales</taxon>
        <taxon>Cryomorphaceae</taxon>
        <taxon>Acidiluteibacter</taxon>
    </lineage>
</organism>
<dbReference type="Pfam" id="PF13568">
    <property type="entry name" value="OMP_b-brl_2"/>
    <property type="match status" value="1"/>
</dbReference>
<comment type="caution">
    <text evidence="3">The sequence shown here is derived from an EMBL/GenBank/DDBJ whole genome shotgun (WGS) entry which is preliminary data.</text>
</comment>
<evidence type="ECO:0000313" key="3">
    <source>
        <dbReference type="EMBL" id="NBG64621.1"/>
    </source>
</evidence>
<gene>
    <name evidence="3" type="ORF">GQN54_00735</name>
</gene>
<dbReference type="Proteomes" id="UP000470771">
    <property type="component" value="Unassembled WGS sequence"/>
</dbReference>
<proteinExistence type="predicted"/>
<evidence type="ECO:0000256" key="1">
    <source>
        <dbReference type="SAM" id="SignalP"/>
    </source>
</evidence>